<evidence type="ECO:0000256" key="4">
    <source>
        <dbReference type="ARBA" id="ARBA00023136"/>
    </source>
</evidence>
<feature type="transmembrane region" description="Helical" evidence="6">
    <location>
        <begin position="512"/>
        <end position="533"/>
    </location>
</feature>
<organism evidence="8 9">
    <name type="scientific">Purpureocillium lilacinum</name>
    <name type="common">Paecilomyces lilacinus</name>
    <dbReference type="NCBI Taxonomy" id="33203"/>
    <lineage>
        <taxon>Eukaryota</taxon>
        <taxon>Fungi</taxon>
        <taxon>Dikarya</taxon>
        <taxon>Ascomycota</taxon>
        <taxon>Pezizomycotina</taxon>
        <taxon>Sordariomycetes</taxon>
        <taxon>Hypocreomycetidae</taxon>
        <taxon>Hypocreales</taxon>
        <taxon>Ophiocordycipitaceae</taxon>
        <taxon>Purpureocillium</taxon>
    </lineage>
</organism>
<evidence type="ECO:0000256" key="6">
    <source>
        <dbReference type="SAM" id="Phobius"/>
    </source>
</evidence>
<feature type="transmembrane region" description="Helical" evidence="6">
    <location>
        <begin position="545"/>
        <end position="566"/>
    </location>
</feature>
<evidence type="ECO:0000256" key="5">
    <source>
        <dbReference type="SAM" id="MobiDB-lite"/>
    </source>
</evidence>
<feature type="transmembrane region" description="Helical" evidence="6">
    <location>
        <begin position="370"/>
        <end position="387"/>
    </location>
</feature>
<evidence type="ECO:0000313" key="9">
    <source>
        <dbReference type="Proteomes" id="UP001287286"/>
    </source>
</evidence>
<dbReference type="SUPFAM" id="SSF103473">
    <property type="entry name" value="MFS general substrate transporter"/>
    <property type="match status" value="1"/>
</dbReference>
<evidence type="ECO:0000256" key="2">
    <source>
        <dbReference type="ARBA" id="ARBA00022692"/>
    </source>
</evidence>
<dbReference type="Pfam" id="PF07690">
    <property type="entry name" value="MFS_1"/>
    <property type="match status" value="1"/>
</dbReference>
<feature type="transmembrane region" description="Helical" evidence="6">
    <location>
        <begin position="666"/>
        <end position="685"/>
    </location>
</feature>
<evidence type="ECO:0000256" key="1">
    <source>
        <dbReference type="ARBA" id="ARBA00004141"/>
    </source>
</evidence>
<proteinExistence type="predicted"/>
<dbReference type="PROSITE" id="PS50850">
    <property type="entry name" value="MFS"/>
    <property type="match status" value="1"/>
</dbReference>
<dbReference type="Gene3D" id="1.20.1250.20">
    <property type="entry name" value="MFS general substrate transporter like domains"/>
    <property type="match status" value="1"/>
</dbReference>
<accession>A0ABR0BVH5</accession>
<feature type="region of interest" description="Disordered" evidence="5">
    <location>
        <begin position="1"/>
        <end position="20"/>
    </location>
</feature>
<feature type="transmembrane region" description="Helical" evidence="6">
    <location>
        <begin position="578"/>
        <end position="596"/>
    </location>
</feature>
<comment type="subcellular location">
    <subcellularLocation>
        <location evidence="1">Membrane</location>
        <topology evidence="1">Multi-pass membrane protein</topology>
    </subcellularLocation>
</comment>
<feature type="compositionally biased region" description="Basic and acidic residues" evidence="5">
    <location>
        <begin position="1"/>
        <end position="12"/>
    </location>
</feature>
<feature type="transmembrane region" description="Helical" evidence="6">
    <location>
        <begin position="313"/>
        <end position="333"/>
    </location>
</feature>
<dbReference type="PANTHER" id="PTHR23514">
    <property type="entry name" value="BYPASS OF STOP CODON PROTEIN 6"/>
    <property type="match status" value="1"/>
</dbReference>
<feature type="transmembrane region" description="Helical" evidence="6">
    <location>
        <begin position="636"/>
        <end position="660"/>
    </location>
</feature>
<dbReference type="InterPro" id="IPR020846">
    <property type="entry name" value="MFS_dom"/>
</dbReference>
<dbReference type="Proteomes" id="UP001287286">
    <property type="component" value="Unassembled WGS sequence"/>
</dbReference>
<feature type="transmembrane region" description="Helical" evidence="6">
    <location>
        <begin position="602"/>
        <end position="624"/>
    </location>
</feature>
<feature type="domain" description="Major facilitator superfamily (MFS) profile" evidence="7">
    <location>
        <begin position="284"/>
        <end position="689"/>
    </location>
</feature>
<feature type="region of interest" description="Disordered" evidence="5">
    <location>
        <begin position="471"/>
        <end position="491"/>
    </location>
</feature>
<dbReference type="InterPro" id="IPR036259">
    <property type="entry name" value="MFS_trans_sf"/>
</dbReference>
<feature type="transmembrane region" description="Helical" evidence="6">
    <location>
        <begin position="408"/>
        <end position="431"/>
    </location>
</feature>
<dbReference type="PANTHER" id="PTHR23514:SF16">
    <property type="entry name" value="TRANSPORTER, PUTATIVE (AFU_ORTHOLOGUE AFUA_2G17270)-RELATED"/>
    <property type="match status" value="1"/>
</dbReference>
<feature type="compositionally biased region" description="Basic and acidic residues" evidence="5">
    <location>
        <begin position="257"/>
        <end position="275"/>
    </location>
</feature>
<dbReference type="InterPro" id="IPR011701">
    <property type="entry name" value="MFS"/>
</dbReference>
<evidence type="ECO:0000256" key="3">
    <source>
        <dbReference type="ARBA" id="ARBA00022989"/>
    </source>
</evidence>
<feature type="transmembrane region" description="Helical" evidence="6">
    <location>
        <begin position="437"/>
        <end position="458"/>
    </location>
</feature>
<dbReference type="InterPro" id="IPR051788">
    <property type="entry name" value="MFS_Transporter"/>
</dbReference>
<dbReference type="EMBL" id="JAWRVI010000028">
    <property type="protein sequence ID" value="KAK4087995.1"/>
    <property type="molecule type" value="Genomic_DNA"/>
</dbReference>
<gene>
    <name evidence="8" type="ORF">Purlil1_7753</name>
</gene>
<feature type="transmembrane region" description="Helical" evidence="6">
    <location>
        <begin position="282"/>
        <end position="307"/>
    </location>
</feature>
<keyword evidence="9" id="KW-1185">Reference proteome</keyword>
<comment type="caution">
    <text evidence="8">The sequence shown here is derived from an EMBL/GenBank/DDBJ whole genome shotgun (WGS) entry which is preliminary data.</text>
</comment>
<protein>
    <recommendedName>
        <fullName evidence="7">Major facilitator superfamily (MFS) profile domain-containing protein</fullName>
    </recommendedName>
</protein>
<keyword evidence="2 6" id="KW-0812">Transmembrane</keyword>
<feature type="region of interest" description="Disordered" evidence="5">
    <location>
        <begin position="246"/>
        <end position="275"/>
    </location>
</feature>
<sequence>MYLRSQDVRADADPGFDDLVHPGRKSSAANEILRGNQNVANCRDQMLSWKKQFATVRGIRPSPRRVAFLKCRVRQDPMHRDAHLEKSNRKIVLDPVCLFFRLPTFWVIESLELEAIGLVVNNILGSLSKNPLIRSPYERVNPSFMRRKRLKQPTQKLKPARRQTGILSGSVGVRKSVRSPANIPTWRRGFGSPARHTVARAPRGGSAFPALHVIRRNAAGQGLTWSGYFSVGRVKMATTTTVTEPIEAIELSHPGNKHSEPPPRTDEPTTPSRSDRFDRATYLKLISAGFSFFVAGVNDGSLGALIPYLIREYAVSTAIVSSVYGATFAGWLTSALTNTHLSQSLDLGAMLALGAAVQILAHALRAWDPPFALFVVTFWFASLGQAYQDTHGNTYVAGVKGAHRWLAFIHAMYMAGCLVGPFVSTAVASVGATSKWYLFYTVPLGIGVANLALVLVAFRDTLRFKKAAPVTSDEAEPGSGNVTSTEESETREISRNKGAMMLIKETARLPSVWLLSTFFFFYLGAVLTASGWVVEYLVDVHQGSLSQMGYVPAGFNGGALLGRLLLAEPTHRFGARRMVLGYVLISIALQLVFWLVPNIIAASIAVSFIGFFTGPLFATGIGLGSKLFPAHLHSTALALLFVVAQMGGSLFPVITGVIASNVGVKVLQPILIALLAGTAISWMLVPRPKKSGNAELHQE</sequence>
<evidence type="ECO:0000259" key="7">
    <source>
        <dbReference type="PROSITE" id="PS50850"/>
    </source>
</evidence>
<name>A0ABR0BVH5_PURLI</name>
<keyword evidence="3 6" id="KW-1133">Transmembrane helix</keyword>
<reference evidence="8 9" key="1">
    <citation type="journal article" date="2024" name="Microbiol. Resour. Announc.">
        <title>Genome annotations for the ascomycete fungi Trichoderma harzianum, Trichoderma aggressivum, and Purpureocillium lilacinum.</title>
        <authorList>
            <person name="Beijen E.P.W."/>
            <person name="Ohm R.A."/>
        </authorList>
    </citation>
    <scope>NUCLEOTIDE SEQUENCE [LARGE SCALE GENOMIC DNA]</scope>
    <source>
        <strain evidence="8 9">CBS 150709</strain>
    </source>
</reference>
<evidence type="ECO:0000313" key="8">
    <source>
        <dbReference type="EMBL" id="KAK4087995.1"/>
    </source>
</evidence>
<keyword evidence="4 6" id="KW-0472">Membrane</keyword>